<dbReference type="Pfam" id="PF08324">
    <property type="entry name" value="PUL"/>
    <property type="match status" value="1"/>
</dbReference>
<dbReference type="InterPro" id="IPR001680">
    <property type="entry name" value="WD40_rpt"/>
</dbReference>
<dbReference type="SUPFAM" id="SSF48371">
    <property type="entry name" value="ARM repeat"/>
    <property type="match status" value="1"/>
</dbReference>
<dbReference type="PRINTS" id="PR00320">
    <property type="entry name" value="GPROTEINBRPT"/>
</dbReference>
<dbReference type="InParanoid" id="A0A6L2PM67"/>
<evidence type="ECO:0000256" key="4">
    <source>
        <dbReference type="ARBA" id="ARBA00022490"/>
    </source>
</evidence>
<evidence type="ECO:0000256" key="8">
    <source>
        <dbReference type="PROSITE-ProRule" id="PRU00221"/>
    </source>
</evidence>
<comment type="subcellular location">
    <subcellularLocation>
        <location evidence="2">Cytoplasm</location>
    </subcellularLocation>
    <subcellularLocation>
        <location evidence="1">Nucleus</location>
    </subcellularLocation>
</comment>
<keyword evidence="12" id="KW-1185">Reference proteome</keyword>
<dbReference type="InterPro" id="IPR016024">
    <property type="entry name" value="ARM-type_fold"/>
</dbReference>
<dbReference type="OrthoDB" id="10265988at2759"/>
<dbReference type="Proteomes" id="UP000502823">
    <property type="component" value="Unassembled WGS sequence"/>
</dbReference>
<dbReference type="InterPro" id="IPR013535">
    <property type="entry name" value="PUL_dom"/>
</dbReference>
<dbReference type="SMART" id="SM00320">
    <property type="entry name" value="WD40"/>
    <property type="match status" value="7"/>
</dbReference>
<dbReference type="SUPFAM" id="SSF50978">
    <property type="entry name" value="WD40 repeat-like"/>
    <property type="match status" value="1"/>
</dbReference>
<dbReference type="EMBL" id="BLKM01000446">
    <property type="protein sequence ID" value="GFG33671.1"/>
    <property type="molecule type" value="Genomic_DNA"/>
</dbReference>
<dbReference type="GO" id="GO:0010992">
    <property type="term" value="P:ubiquitin recycling"/>
    <property type="evidence" value="ECO:0007669"/>
    <property type="project" value="TreeGrafter"/>
</dbReference>
<evidence type="ECO:0000256" key="2">
    <source>
        <dbReference type="ARBA" id="ARBA00004496"/>
    </source>
</evidence>
<dbReference type="AlphaFoldDB" id="A0A6L2PM67"/>
<dbReference type="InterPro" id="IPR038122">
    <property type="entry name" value="PFU_sf"/>
</dbReference>
<dbReference type="InterPro" id="IPR036322">
    <property type="entry name" value="WD40_repeat_dom_sf"/>
</dbReference>
<dbReference type="PANTHER" id="PTHR19849">
    <property type="entry name" value="PHOSPHOLIPASE A-2-ACTIVATING PROTEIN"/>
    <property type="match status" value="1"/>
</dbReference>
<reference evidence="12" key="1">
    <citation type="submission" date="2020-01" db="EMBL/GenBank/DDBJ databases">
        <title>Draft genome sequence of the Termite Coptotermes fromosanus.</title>
        <authorList>
            <person name="Itakura S."/>
            <person name="Yosikawa Y."/>
            <person name="Umezawa K."/>
        </authorList>
    </citation>
    <scope>NUCLEOTIDE SEQUENCE [LARGE SCALE GENOMIC DNA]</scope>
</reference>
<dbReference type="Gene3D" id="3.10.20.870">
    <property type="entry name" value="PFU (PLAA family ubiquitin binding), C-terminal domain"/>
    <property type="match status" value="1"/>
</dbReference>
<dbReference type="Pfam" id="PF00400">
    <property type="entry name" value="WD40"/>
    <property type="match status" value="6"/>
</dbReference>
<dbReference type="PROSITE" id="PS51396">
    <property type="entry name" value="PUL"/>
    <property type="match status" value="1"/>
</dbReference>
<dbReference type="Gene3D" id="1.25.10.10">
    <property type="entry name" value="Leucine-rich Repeat Variant"/>
    <property type="match status" value="1"/>
</dbReference>
<comment type="caution">
    <text evidence="11">The sequence shown here is derived from an EMBL/GenBank/DDBJ whole genome shotgun (WGS) entry which is preliminary data.</text>
</comment>
<dbReference type="PROSITE" id="PS50294">
    <property type="entry name" value="WD_REPEATS_REGION"/>
    <property type="match status" value="3"/>
</dbReference>
<dbReference type="PANTHER" id="PTHR19849:SF0">
    <property type="entry name" value="PHOSPHOLIPASE A-2-ACTIVATING PROTEIN"/>
    <property type="match status" value="1"/>
</dbReference>
<protein>
    <recommendedName>
        <fullName evidence="13">Phospholipase A-2-activating protein</fullName>
    </recommendedName>
</protein>
<dbReference type="InterPro" id="IPR020472">
    <property type="entry name" value="WD40_PAC1"/>
</dbReference>
<dbReference type="InterPro" id="IPR015155">
    <property type="entry name" value="PFU"/>
</dbReference>
<proteinExistence type="inferred from homology"/>
<evidence type="ECO:0000313" key="12">
    <source>
        <dbReference type="Proteomes" id="UP000502823"/>
    </source>
</evidence>
<keyword evidence="4" id="KW-0963">Cytoplasm</keyword>
<dbReference type="GO" id="GO:0005737">
    <property type="term" value="C:cytoplasm"/>
    <property type="evidence" value="ECO:0007669"/>
    <property type="project" value="UniProtKB-SubCell"/>
</dbReference>
<name>A0A6L2PM67_COPFO</name>
<feature type="repeat" description="WD" evidence="8">
    <location>
        <begin position="187"/>
        <end position="227"/>
    </location>
</feature>
<evidence type="ECO:0000259" key="9">
    <source>
        <dbReference type="PROSITE" id="PS51394"/>
    </source>
</evidence>
<dbReference type="Pfam" id="PF09070">
    <property type="entry name" value="PFU"/>
    <property type="match status" value="1"/>
</dbReference>
<dbReference type="PROSITE" id="PS51394">
    <property type="entry name" value="PFU"/>
    <property type="match status" value="1"/>
</dbReference>
<dbReference type="FunCoup" id="A0A6L2PM67">
    <property type="interactions" value="2637"/>
</dbReference>
<dbReference type="GO" id="GO:0043161">
    <property type="term" value="P:proteasome-mediated ubiquitin-dependent protein catabolic process"/>
    <property type="evidence" value="ECO:0007669"/>
    <property type="project" value="TreeGrafter"/>
</dbReference>
<dbReference type="GO" id="GO:0005634">
    <property type="term" value="C:nucleus"/>
    <property type="evidence" value="ECO:0007669"/>
    <property type="project" value="UniProtKB-SubCell"/>
</dbReference>
<evidence type="ECO:0000259" key="10">
    <source>
        <dbReference type="PROSITE" id="PS51396"/>
    </source>
</evidence>
<evidence type="ECO:0000256" key="7">
    <source>
        <dbReference type="ARBA" id="ARBA00023242"/>
    </source>
</evidence>
<feature type="repeat" description="WD" evidence="8">
    <location>
        <begin position="12"/>
        <end position="43"/>
    </location>
</feature>
<dbReference type="InterPro" id="IPR015943">
    <property type="entry name" value="WD40/YVTN_repeat-like_dom_sf"/>
</dbReference>
<comment type="similarity">
    <text evidence="3">Belongs to the WD repeat PLAP family.</text>
</comment>
<keyword evidence="6" id="KW-0677">Repeat</keyword>
<evidence type="ECO:0000313" key="11">
    <source>
        <dbReference type="EMBL" id="GFG33671.1"/>
    </source>
</evidence>
<dbReference type="InterPro" id="IPR011989">
    <property type="entry name" value="ARM-like"/>
</dbReference>
<dbReference type="FunFam" id="2.130.10.10:FF:000175">
    <property type="entry name" value="Phospholipase A-2-activating protein"/>
    <property type="match status" value="1"/>
</dbReference>
<dbReference type="PROSITE" id="PS50082">
    <property type="entry name" value="WD_REPEATS_2"/>
    <property type="match status" value="5"/>
</dbReference>
<dbReference type="GO" id="GO:0043130">
    <property type="term" value="F:ubiquitin binding"/>
    <property type="evidence" value="ECO:0007669"/>
    <property type="project" value="TreeGrafter"/>
</dbReference>
<feature type="domain" description="PFU" evidence="9">
    <location>
        <begin position="368"/>
        <end position="467"/>
    </location>
</feature>
<keyword evidence="7" id="KW-0539">Nucleus</keyword>
<feature type="repeat" description="WD" evidence="8">
    <location>
        <begin position="147"/>
        <end position="178"/>
    </location>
</feature>
<accession>A0A6L2PM67</accession>
<evidence type="ECO:0000256" key="6">
    <source>
        <dbReference type="ARBA" id="ARBA00022737"/>
    </source>
</evidence>
<evidence type="ECO:0008006" key="13">
    <source>
        <dbReference type="Google" id="ProtNLM"/>
    </source>
</evidence>
<feature type="domain" description="PUL" evidence="10">
    <location>
        <begin position="506"/>
        <end position="770"/>
    </location>
</feature>
<evidence type="ECO:0000256" key="3">
    <source>
        <dbReference type="ARBA" id="ARBA00008495"/>
    </source>
</evidence>
<feature type="repeat" description="WD" evidence="8">
    <location>
        <begin position="228"/>
        <end position="262"/>
    </location>
</feature>
<keyword evidence="5 8" id="KW-0853">WD repeat</keyword>
<sequence>MAVAPYKLSCVLTGHSLDVRSVAVTHEGYIVTGSRDKCAKIWKPNGINTGYCEAQTLVGHSNFVVCVCVLPPYDGQPSGLILTGSNDSCICAFAPNSSKPLFVLKGHTNTVCSLAAGLNENTVLSASWDETACVWKLDGTTKPVITLSGHQSAVWSAIQLTSGDIVTGSADKSIKVWNKDGLIQHTLTGHTDCVRALASTSGNEFLSCANDATIRHWNATVGTCLSTFYGHSNYIYSISVLPGAGVDSFVTSGEDHTIRIWERGECQQTVTLPAQSVWSVAYLQNGDIVAGSSDGIVRVFSADPSRQAEPSVQQQFAEEVANTSVAAQQELGGVKISDLPGMVALMEPGRSDGQTKIVRDGTNVYCYSWSAANGEWVKVGDVMGASGGTQATSGKQLHNGKEYDYVFNVDIEDGKPPLKLPYNCDEDPWFAAQKFIHDNNLSQLYLDQVANFIVNNSKQGVPLGPRDTSDEFCDPFTGEFDRVLADGYTSSTSVSSSAVDNCPLKPYFPQKTYLRFDQANLGVILEKLLEFNRKAADGIYKVEERHLESVVKLAEADATADPVHIQVLKQLLEWPKDILFPVLDVTRLAVRNAAINSDLCSGDTGDQLIGHLRHFLLSDSLTANQMLSMRILCNMLSHPEGEALALRHKGLLLSVLFELTPPFNKQMQVALSTLLLNLAVAFNRSQDALSRMRAVEASSIILPRLSDSEALFRGLVALGTLIWDADTLQDKTKLIESVNMSKELTVLLDKLSAGLSTDKVTQCAAQVSALMHV</sequence>
<gene>
    <name evidence="11" type="ORF">Cfor_11721</name>
</gene>
<organism evidence="11 12">
    <name type="scientific">Coptotermes formosanus</name>
    <name type="common">Formosan subterranean termite</name>
    <dbReference type="NCBI Taxonomy" id="36987"/>
    <lineage>
        <taxon>Eukaryota</taxon>
        <taxon>Metazoa</taxon>
        <taxon>Ecdysozoa</taxon>
        <taxon>Arthropoda</taxon>
        <taxon>Hexapoda</taxon>
        <taxon>Insecta</taxon>
        <taxon>Pterygota</taxon>
        <taxon>Neoptera</taxon>
        <taxon>Polyneoptera</taxon>
        <taxon>Dictyoptera</taxon>
        <taxon>Blattodea</taxon>
        <taxon>Blattoidea</taxon>
        <taxon>Termitoidae</taxon>
        <taxon>Rhinotermitidae</taxon>
        <taxon>Coptotermes</taxon>
    </lineage>
</organism>
<evidence type="ECO:0000256" key="1">
    <source>
        <dbReference type="ARBA" id="ARBA00004123"/>
    </source>
</evidence>
<dbReference type="Gene3D" id="2.130.10.10">
    <property type="entry name" value="YVTN repeat-like/Quinoprotein amine dehydrogenase"/>
    <property type="match status" value="1"/>
</dbReference>
<feature type="repeat" description="WD" evidence="8">
    <location>
        <begin position="104"/>
        <end position="138"/>
    </location>
</feature>
<dbReference type="CDD" id="cd00200">
    <property type="entry name" value="WD40"/>
    <property type="match status" value="1"/>
</dbReference>
<evidence type="ECO:0000256" key="5">
    <source>
        <dbReference type="ARBA" id="ARBA00022574"/>
    </source>
</evidence>